<evidence type="ECO:0000313" key="3">
    <source>
        <dbReference type="EMBL" id="QDV76140.1"/>
    </source>
</evidence>
<dbReference type="GO" id="GO:0006754">
    <property type="term" value="P:ATP biosynthetic process"/>
    <property type="evidence" value="ECO:0007669"/>
    <property type="project" value="TreeGrafter"/>
</dbReference>
<dbReference type="PANTHER" id="PTHR21340">
    <property type="entry name" value="DIADENOSINE 5,5-P1,P4-TETRAPHOSPHATE PYROPHOSPHOHYDROLASE MUTT"/>
    <property type="match status" value="1"/>
</dbReference>
<dbReference type="InterPro" id="IPR051325">
    <property type="entry name" value="Nudix_hydrolase_domain"/>
</dbReference>
<dbReference type="InterPro" id="IPR000086">
    <property type="entry name" value="NUDIX_hydrolase_dom"/>
</dbReference>
<dbReference type="SUPFAM" id="SSF55811">
    <property type="entry name" value="Nudix"/>
    <property type="match status" value="1"/>
</dbReference>
<feature type="domain" description="Nudix hydrolase" evidence="2">
    <location>
        <begin position="44"/>
        <end position="187"/>
    </location>
</feature>
<dbReference type="CDD" id="cd03674">
    <property type="entry name" value="NUDIX_Hydrolase"/>
    <property type="match status" value="1"/>
</dbReference>
<sequence length="192" mass="21613">MHRDPVIQLLTAYRETNPAEAQVADRILALVNSRPDCFDRTCRPGHLTGSAWVVSPDGERHLLLHHRKLDKWLQPGGHADGQTDLAEVALREAIEETGLQSLKVVANHRGVAVLDLDVHDIPARYAPDGSLVEDGHEHHDVRFLLQANADESLCVSDESHDLRWCTPDEVAALTQEWSVLRLLEKARRRLDR</sequence>
<dbReference type="Proteomes" id="UP000316426">
    <property type="component" value="Chromosome"/>
</dbReference>
<keyword evidence="1" id="KW-0378">Hydrolase</keyword>
<protein>
    <submittedName>
        <fullName evidence="3">NUDIX domain protein</fullName>
    </submittedName>
</protein>
<reference evidence="3 4" key="1">
    <citation type="submission" date="2019-02" db="EMBL/GenBank/DDBJ databases">
        <title>Deep-cultivation of Planctomycetes and their phenomic and genomic characterization uncovers novel biology.</title>
        <authorList>
            <person name="Wiegand S."/>
            <person name="Jogler M."/>
            <person name="Boedeker C."/>
            <person name="Pinto D."/>
            <person name="Vollmers J."/>
            <person name="Rivas-Marin E."/>
            <person name="Kohn T."/>
            <person name="Peeters S.H."/>
            <person name="Heuer A."/>
            <person name="Rast P."/>
            <person name="Oberbeckmann S."/>
            <person name="Bunk B."/>
            <person name="Jeske O."/>
            <person name="Meyerdierks A."/>
            <person name="Storesund J.E."/>
            <person name="Kallscheuer N."/>
            <person name="Luecker S."/>
            <person name="Lage O.M."/>
            <person name="Pohl T."/>
            <person name="Merkel B.J."/>
            <person name="Hornburger P."/>
            <person name="Mueller R.-W."/>
            <person name="Bruemmer F."/>
            <person name="Labrenz M."/>
            <person name="Spormann A.M."/>
            <person name="Op den Camp H."/>
            <person name="Overmann J."/>
            <person name="Amann R."/>
            <person name="Jetten M.S.M."/>
            <person name="Mascher T."/>
            <person name="Medema M.H."/>
            <person name="Devos D.P."/>
            <person name="Kaster A.-K."/>
            <person name="Ovreas L."/>
            <person name="Rohde M."/>
            <person name="Galperin M.Y."/>
            <person name="Jogler C."/>
        </authorList>
    </citation>
    <scope>NUCLEOTIDE SEQUENCE [LARGE SCALE GENOMIC DNA]</scope>
    <source>
        <strain evidence="3 4">Spa11</strain>
    </source>
</reference>
<dbReference type="GO" id="GO:0004081">
    <property type="term" value="F:bis(5'-nucleosyl)-tetraphosphatase (asymmetrical) activity"/>
    <property type="evidence" value="ECO:0007669"/>
    <property type="project" value="TreeGrafter"/>
</dbReference>
<dbReference type="KEGG" id="bmei:Spa11_43650"/>
<dbReference type="GO" id="GO:0006167">
    <property type="term" value="P:AMP biosynthetic process"/>
    <property type="evidence" value="ECO:0007669"/>
    <property type="project" value="TreeGrafter"/>
</dbReference>
<dbReference type="PANTHER" id="PTHR21340:SF0">
    <property type="entry name" value="BIS(5'-NUCLEOSYL)-TETRAPHOSPHATASE [ASYMMETRICAL]"/>
    <property type="match status" value="1"/>
</dbReference>
<evidence type="ECO:0000313" key="4">
    <source>
        <dbReference type="Proteomes" id="UP000316426"/>
    </source>
</evidence>
<proteinExistence type="predicted"/>
<dbReference type="RefSeq" id="WP_145116604.1">
    <property type="nucleotide sequence ID" value="NZ_CP036349.1"/>
</dbReference>
<dbReference type="InterPro" id="IPR015797">
    <property type="entry name" value="NUDIX_hydrolase-like_dom_sf"/>
</dbReference>
<name>A0A518KEC0_9BACT</name>
<evidence type="ECO:0000259" key="2">
    <source>
        <dbReference type="PROSITE" id="PS51462"/>
    </source>
</evidence>
<evidence type="ECO:0000256" key="1">
    <source>
        <dbReference type="ARBA" id="ARBA00022801"/>
    </source>
</evidence>
<dbReference type="Gene3D" id="3.90.79.10">
    <property type="entry name" value="Nucleoside Triphosphate Pyrophosphohydrolase"/>
    <property type="match status" value="1"/>
</dbReference>
<gene>
    <name evidence="3" type="ORF">Spa11_43650</name>
</gene>
<dbReference type="Pfam" id="PF00293">
    <property type="entry name" value="NUDIX"/>
    <property type="match status" value="1"/>
</dbReference>
<dbReference type="AlphaFoldDB" id="A0A518KEC0"/>
<accession>A0A518KEC0</accession>
<dbReference type="PROSITE" id="PS51462">
    <property type="entry name" value="NUDIX"/>
    <property type="match status" value="1"/>
</dbReference>
<organism evidence="3 4">
    <name type="scientific">Botrimarina mediterranea</name>
    <dbReference type="NCBI Taxonomy" id="2528022"/>
    <lineage>
        <taxon>Bacteria</taxon>
        <taxon>Pseudomonadati</taxon>
        <taxon>Planctomycetota</taxon>
        <taxon>Planctomycetia</taxon>
        <taxon>Pirellulales</taxon>
        <taxon>Lacipirellulaceae</taxon>
        <taxon>Botrimarina</taxon>
    </lineage>
</organism>
<keyword evidence="4" id="KW-1185">Reference proteome</keyword>
<dbReference type="EMBL" id="CP036349">
    <property type="protein sequence ID" value="QDV76140.1"/>
    <property type="molecule type" value="Genomic_DNA"/>
</dbReference>